<dbReference type="GO" id="GO:0006307">
    <property type="term" value="P:DNA alkylation repair"/>
    <property type="evidence" value="ECO:0007669"/>
    <property type="project" value="UniProtKB-UniRule"/>
</dbReference>
<dbReference type="InterPro" id="IPR008332">
    <property type="entry name" value="MethylG_MeTrfase_N"/>
</dbReference>
<dbReference type="PANTHER" id="PTHR10815:SF5">
    <property type="entry name" value="METHYLATED-DNA--PROTEIN-CYSTEINE METHYLTRANSFERASE"/>
    <property type="match status" value="1"/>
</dbReference>
<evidence type="ECO:0000256" key="7">
    <source>
        <dbReference type="ARBA" id="ARBA00023204"/>
    </source>
</evidence>
<evidence type="ECO:0000256" key="10">
    <source>
        <dbReference type="SAM" id="MobiDB-lite"/>
    </source>
</evidence>
<dbReference type="InterPro" id="IPR036217">
    <property type="entry name" value="MethylDNA_cys_MeTrfase_DNAb"/>
</dbReference>
<reference evidence="13 14" key="1">
    <citation type="submission" date="2015-12" db="EMBL/GenBank/DDBJ databases">
        <title>Complete genome of Roseateles depolymerans KCTC 42856.</title>
        <authorList>
            <person name="Kim K.M."/>
        </authorList>
    </citation>
    <scope>NUCLEOTIDE SEQUENCE [LARGE SCALE GENOMIC DNA]</scope>
    <source>
        <strain evidence="13 14">KCTC 42856</strain>
    </source>
</reference>
<dbReference type="GO" id="GO:0005737">
    <property type="term" value="C:cytoplasm"/>
    <property type="evidence" value="ECO:0007669"/>
    <property type="project" value="UniProtKB-SubCell"/>
</dbReference>
<dbReference type="FunFam" id="1.10.10.10:FF:000214">
    <property type="entry name" value="Methylated-DNA--protein-cysteine methyltransferase"/>
    <property type="match status" value="1"/>
</dbReference>
<dbReference type="Gene3D" id="1.10.10.10">
    <property type="entry name" value="Winged helix-like DNA-binding domain superfamily/Winged helix DNA-binding domain"/>
    <property type="match status" value="1"/>
</dbReference>
<feature type="domain" description="Methylated-DNA-[protein]-cysteine S-methyltransferase DNA binding" evidence="11">
    <location>
        <begin position="97"/>
        <end position="176"/>
    </location>
</feature>
<dbReference type="GO" id="GO:0003908">
    <property type="term" value="F:methylated-DNA-[protein]-cysteine S-methyltransferase activity"/>
    <property type="evidence" value="ECO:0007669"/>
    <property type="project" value="UniProtKB-UniRule"/>
</dbReference>
<evidence type="ECO:0000256" key="2">
    <source>
        <dbReference type="ARBA" id="ARBA00008711"/>
    </source>
</evidence>
<gene>
    <name evidence="13" type="ORF">RD2015_2345</name>
</gene>
<dbReference type="CDD" id="cd06445">
    <property type="entry name" value="ATase"/>
    <property type="match status" value="1"/>
</dbReference>
<dbReference type="InterPro" id="IPR014048">
    <property type="entry name" value="MethylDNA_cys_MeTrfase_DNA-bd"/>
</dbReference>
<dbReference type="EC" id="2.1.1.63" evidence="9"/>
<comment type="similarity">
    <text evidence="2 9">Belongs to the MGMT family.</text>
</comment>
<comment type="miscellaneous">
    <text evidence="9">This enzyme catalyzes only one turnover and therefore is not strictly catalytic. According to one definition, an enzyme is a biocatalyst that acts repeatedly and over many reaction cycles.</text>
</comment>
<sequence length="292" mass="30446">MSSHRLTQQTDVATPLGRMLLARDARGLCGVWFEGQKYHPGTLTVPRDDQDPILKQAADWLRAYFAGMTDIERGVMQEARREGPAAALPPLSLLGTDFQQAVWRELLQIPFGHTVSYGDLAARLGRREAVRAVAAAVGRNPISVLVPCHRVVGGNGQLTGYAGGLDRKRALLGMEAQAPFAGEALSLSAAEAKAPLVLEANAPFKHEAQARFSPEASAPVPLEARGIRSTASLLASEPTAPTLRMGWSPDDLTPATGAGAGAGAGAAAGPDSPSTTRSSGTLFSSHLQGAGA</sequence>
<dbReference type="NCBIfam" id="TIGR00589">
    <property type="entry name" value="ogt"/>
    <property type="match status" value="1"/>
</dbReference>
<dbReference type="AlphaFoldDB" id="A0A0U3NEF0"/>
<feature type="compositionally biased region" description="Polar residues" evidence="10">
    <location>
        <begin position="272"/>
        <end position="292"/>
    </location>
</feature>
<evidence type="ECO:0000256" key="3">
    <source>
        <dbReference type="ARBA" id="ARBA00022490"/>
    </source>
</evidence>
<dbReference type="SUPFAM" id="SSF53155">
    <property type="entry name" value="Methylated DNA-protein cysteine methyltransferase domain"/>
    <property type="match status" value="1"/>
</dbReference>
<dbReference type="PANTHER" id="PTHR10815">
    <property type="entry name" value="METHYLATED-DNA--PROTEIN-CYSTEINE METHYLTRANSFERASE"/>
    <property type="match status" value="1"/>
</dbReference>
<evidence type="ECO:0000256" key="9">
    <source>
        <dbReference type="HAMAP-Rule" id="MF_00772"/>
    </source>
</evidence>
<evidence type="ECO:0000256" key="4">
    <source>
        <dbReference type="ARBA" id="ARBA00022603"/>
    </source>
</evidence>
<keyword evidence="4 9" id="KW-0489">Methyltransferase</keyword>
<evidence type="ECO:0000256" key="6">
    <source>
        <dbReference type="ARBA" id="ARBA00022763"/>
    </source>
</evidence>
<feature type="domain" description="Methylguanine DNA methyltransferase ribonuclease-like" evidence="12">
    <location>
        <begin position="13"/>
        <end position="67"/>
    </location>
</feature>
<keyword evidence="7 9" id="KW-0234">DNA repair</keyword>
<comment type="catalytic activity">
    <reaction evidence="1 9">
        <text>a 4-O-methyl-thymidine in DNA + L-cysteinyl-[protein] = a thymidine in DNA + S-methyl-L-cysteinyl-[protein]</text>
        <dbReference type="Rhea" id="RHEA:53428"/>
        <dbReference type="Rhea" id="RHEA-COMP:10131"/>
        <dbReference type="Rhea" id="RHEA-COMP:10132"/>
        <dbReference type="Rhea" id="RHEA-COMP:13555"/>
        <dbReference type="Rhea" id="RHEA-COMP:13556"/>
        <dbReference type="ChEBI" id="CHEBI:29950"/>
        <dbReference type="ChEBI" id="CHEBI:82612"/>
        <dbReference type="ChEBI" id="CHEBI:137386"/>
        <dbReference type="ChEBI" id="CHEBI:137387"/>
        <dbReference type="EC" id="2.1.1.63"/>
    </reaction>
</comment>
<dbReference type="RefSeq" id="WP_310732362.1">
    <property type="nucleotide sequence ID" value="NZ_CP013729.1"/>
</dbReference>
<keyword evidence="3 9" id="KW-0963">Cytoplasm</keyword>
<evidence type="ECO:0000313" key="14">
    <source>
        <dbReference type="Proteomes" id="UP000060699"/>
    </source>
</evidence>
<dbReference type="InterPro" id="IPR036388">
    <property type="entry name" value="WH-like_DNA-bd_sf"/>
</dbReference>
<dbReference type="SUPFAM" id="SSF46767">
    <property type="entry name" value="Methylated DNA-protein cysteine methyltransferase, C-terminal domain"/>
    <property type="match status" value="1"/>
</dbReference>
<proteinExistence type="inferred from homology"/>
<organism evidence="13 14">
    <name type="scientific">Roseateles depolymerans</name>
    <dbReference type="NCBI Taxonomy" id="76731"/>
    <lineage>
        <taxon>Bacteria</taxon>
        <taxon>Pseudomonadati</taxon>
        <taxon>Pseudomonadota</taxon>
        <taxon>Betaproteobacteria</taxon>
        <taxon>Burkholderiales</taxon>
        <taxon>Sphaerotilaceae</taxon>
        <taxon>Roseateles</taxon>
    </lineage>
</organism>
<dbReference type="GO" id="GO:0032259">
    <property type="term" value="P:methylation"/>
    <property type="evidence" value="ECO:0007669"/>
    <property type="project" value="UniProtKB-KW"/>
</dbReference>
<feature type="region of interest" description="Disordered" evidence="10">
    <location>
        <begin position="231"/>
        <end position="292"/>
    </location>
</feature>
<dbReference type="Pfam" id="PF02870">
    <property type="entry name" value="Methyltransf_1N"/>
    <property type="match status" value="1"/>
</dbReference>
<dbReference type="PATRIC" id="fig|76731.3.peg.2401"/>
<evidence type="ECO:0000259" key="12">
    <source>
        <dbReference type="Pfam" id="PF02870"/>
    </source>
</evidence>
<dbReference type="KEGG" id="rdp:RD2015_2345"/>
<protein>
    <recommendedName>
        <fullName evidence="9">Methylated-DNA--protein-cysteine methyltransferase</fullName>
        <ecNumber evidence="9">2.1.1.63</ecNumber>
    </recommendedName>
    <alternativeName>
        <fullName evidence="9">6-O-methylguanine-DNA methyltransferase</fullName>
        <shortName evidence="9">MGMT</shortName>
    </alternativeName>
    <alternativeName>
        <fullName evidence="9">O-6-methylguanine-DNA-alkyltransferase</fullName>
    </alternativeName>
</protein>
<dbReference type="InterPro" id="IPR023546">
    <property type="entry name" value="MGMT"/>
</dbReference>
<evidence type="ECO:0000256" key="8">
    <source>
        <dbReference type="ARBA" id="ARBA00049348"/>
    </source>
</evidence>
<evidence type="ECO:0000259" key="11">
    <source>
        <dbReference type="Pfam" id="PF01035"/>
    </source>
</evidence>
<dbReference type="Proteomes" id="UP000060699">
    <property type="component" value="Chromosome"/>
</dbReference>
<comment type="function">
    <text evidence="9">Involved in the cellular defense against the biological effects of O6-methylguanine (O6-MeG) and O4-methylthymine (O4-MeT) in DNA. Repairs the methylated nucleobase in DNA by stoichiometrically transferring the methyl group to a cysteine residue in the enzyme. This is a suicide reaction: the enzyme is irreversibly inactivated.</text>
</comment>
<keyword evidence="6 9" id="KW-0227">DNA damage</keyword>
<dbReference type="InterPro" id="IPR036631">
    <property type="entry name" value="MGMT_N_sf"/>
</dbReference>
<evidence type="ECO:0000256" key="5">
    <source>
        <dbReference type="ARBA" id="ARBA00022679"/>
    </source>
</evidence>
<dbReference type="InterPro" id="IPR001497">
    <property type="entry name" value="MethylDNA_cys_MeTrfase_AS"/>
</dbReference>
<dbReference type="PROSITE" id="PS00374">
    <property type="entry name" value="MGMT"/>
    <property type="match status" value="1"/>
</dbReference>
<name>A0A0U3NEF0_9BURK</name>
<dbReference type="STRING" id="76731.RD2015_2345"/>
<evidence type="ECO:0000313" key="13">
    <source>
        <dbReference type="EMBL" id="ALV06816.1"/>
    </source>
</evidence>
<dbReference type="Gene3D" id="3.30.160.70">
    <property type="entry name" value="Methylated DNA-protein cysteine methyltransferase domain"/>
    <property type="match status" value="1"/>
</dbReference>
<dbReference type="HAMAP" id="MF_00772">
    <property type="entry name" value="OGT"/>
    <property type="match status" value="1"/>
</dbReference>
<keyword evidence="14" id="KW-1185">Reference proteome</keyword>
<evidence type="ECO:0000256" key="1">
    <source>
        <dbReference type="ARBA" id="ARBA00001286"/>
    </source>
</evidence>
<comment type="catalytic activity">
    <reaction evidence="8 9">
        <text>a 6-O-methyl-2'-deoxyguanosine in DNA + L-cysteinyl-[protein] = S-methyl-L-cysteinyl-[protein] + a 2'-deoxyguanosine in DNA</text>
        <dbReference type="Rhea" id="RHEA:24000"/>
        <dbReference type="Rhea" id="RHEA-COMP:10131"/>
        <dbReference type="Rhea" id="RHEA-COMP:10132"/>
        <dbReference type="Rhea" id="RHEA-COMP:11367"/>
        <dbReference type="Rhea" id="RHEA-COMP:11368"/>
        <dbReference type="ChEBI" id="CHEBI:29950"/>
        <dbReference type="ChEBI" id="CHEBI:82612"/>
        <dbReference type="ChEBI" id="CHEBI:85445"/>
        <dbReference type="ChEBI" id="CHEBI:85448"/>
        <dbReference type="EC" id="2.1.1.63"/>
    </reaction>
</comment>
<dbReference type="Pfam" id="PF01035">
    <property type="entry name" value="DNA_binding_1"/>
    <property type="match status" value="1"/>
</dbReference>
<keyword evidence="5 9" id="KW-0808">Transferase</keyword>
<comment type="subcellular location">
    <subcellularLocation>
        <location evidence="9">Cytoplasm</location>
    </subcellularLocation>
</comment>
<accession>A0A0U3NEF0</accession>
<feature type="active site" description="Nucleophile; methyl group acceptor" evidence="9">
    <location>
        <position position="148"/>
    </location>
</feature>
<dbReference type="EMBL" id="CP013729">
    <property type="protein sequence ID" value="ALV06816.1"/>
    <property type="molecule type" value="Genomic_DNA"/>
</dbReference>